<sequence>MDALDRKIVAELQKDGALSHPELALRVGSTAPSCWRRVKQLEEVGVLRGVVRLADPKLLGQTVKVICQVRMHSHTNENVAEFEALMRGHPQVTECYSMSGEWDYLLHVVAEDVEEYEKFLAHTLLKHPAVGAASSHFALRTVKYETALPIKGTGKG</sequence>
<protein>
    <submittedName>
        <fullName evidence="5">Lrp/AsnC family transcriptional regulator</fullName>
    </submittedName>
</protein>
<dbReference type="Pfam" id="PF13404">
    <property type="entry name" value="HTH_AsnC-type"/>
    <property type="match status" value="1"/>
</dbReference>
<dbReference type="InterPro" id="IPR000485">
    <property type="entry name" value="AsnC-type_HTH_dom"/>
</dbReference>
<name>A0A1U6GS64_9SPHN</name>
<keyword evidence="6" id="KW-1185">Reference proteome</keyword>
<dbReference type="AlphaFoldDB" id="A0A1U6GS64"/>
<dbReference type="InterPro" id="IPR011008">
    <property type="entry name" value="Dimeric_a/b-barrel"/>
</dbReference>
<keyword evidence="2" id="KW-0238">DNA-binding</keyword>
<feature type="domain" description="HTH asnC-type" evidence="4">
    <location>
        <begin position="1"/>
        <end position="62"/>
    </location>
</feature>
<dbReference type="STRING" id="428990.SAMN06295987_101209"/>
<keyword evidence="3" id="KW-0804">Transcription</keyword>
<dbReference type="RefSeq" id="WP_176167929.1">
    <property type="nucleotide sequence ID" value="NZ_FVZE01000001.1"/>
</dbReference>
<dbReference type="InterPro" id="IPR036390">
    <property type="entry name" value="WH_DNA-bd_sf"/>
</dbReference>
<dbReference type="PRINTS" id="PR00033">
    <property type="entry name" value="HTHASNC"/>
</dbReference>
<dbReference type="SUPFAM" id="SSF46785">
    <property type="entry name" value="Winged helix' DNA-binding domain"/>
    <property type="match status" value="1"/>
</dbReference>
<evidence type="ECO:0000256" key="2">
    <source>
        <dbReference type="ARBA" id="ARBA00023125"/>
    </source>
</evidence>
<dbReference type="Proteomes" id="UP000190989">
    <property type="component" value="Unassembled WGS sequence"/>
</dbReference>
<evidence type="ECO:0000256" key="3">
    <source>
        <dbReference type="ARBA" id="ARBA00023163"/>
    </source>
</evidence>
<evidence type="ECO:0000256" key="1">
    <source>
        <dbReference type="ARBA" id="ARBA00023015"/>
    </source>
</evidence>
<evidence type="ECO:0000259" key="4">
    <source>
        <dbReference type="PROSITE" id="PS50956"/>
    </source>
</evidence>
<dbReference type="InterPro" id="IPR036388">
    <property type="entry name" value="WH-like_DNA-bd_sf"/>
</dbReference>
<dbReference type="EMBL" id="FVZE01000001">
    <property type="protein sequence ID" value="SLJ86369.1"/>
    <property type="molecule type" value="Genomic_DNA"/>
</dbReference>
<dbReference type="PANTHER" id="PTHR30154:SF34">
    <property type="entry name" value="TRANSCRIPTIONAL REGULATOR AZLB"/>
    <property type="match status" value="1"/>
</dbReference>
<dbReference type="InterPro" id="IPR019888">
    <property type="entry name" value="Tscrpt_reg_AsnC-like"/>
</dbReference>
<dbReference type="GO" id="GO:0043200">
    <property type="term" value="P:response to amino acid"/>
    <property type="evidence" value="ECO:0007669"/>
    <property type="project" value="TreeGrafter"/>
</dbReference>
<organism evidence="5 6">
    <name type="scientific">Novosphingobium mathurense</name>
    <dbReference type="NCBI Taxonomy" id="428990"/>
    <lineage>
        <taxon>Bacteria</taxon>
        <taxon>Pseudomonadati</taxon>
        <taxon>Pseudomonadota</taxon>
        <taxon>Alphaproteobacteria</taxon>
        <taxon>Sphingomonadales</taxon>
        <taxon>Sphingomonadaceae</taxon>
        <taxon>Novosphingobium</taxon>
    </lineage>
</organism>
<dbReference type="Pfam" id="PF01037">
    <property type="entry name" value="AsnC_trans_reg"/>
    <property type="match status" value="1"/>
</dbReference>
<dbReference type="SUPFAM" id="SSF54909">
    <property type="entry name" value="Dimeric alpha+beta barrel"/>
    <property type="match status" value="1"/>
</dbReference>
<dbReference type="InterPro" id="IPR019885">
    <property type="entry name" value="Tscrpt_reg_HTH_AsnC-type_CS"/>
</dbReference>
<dbReference type="PROSITE" id="PS50956">
    <property type="entry name" value="HTH_ASNC_2"/>
    <property type="match status" value="1"/>
</dbReference>
<gene>
    <name evidence="5" type="ORF">SAMN06295987_101209</name>
</gene>
<evidence type="ECO:0000313" key="5">
    <source>
        <dbReference type="EMBL" id="SLJ86369.1"/>
    </source>
</evidence>
<accession>A0A1U6GS64</accession>
<dbReference type="GO" id="GO:0005829">
    <property type="term" value="C:cytosol"/>
    <property type="evidence" value="ECO:0007669"/>
    <property type="project" value="TreeGrafter"/>
</dbReference>
<evidence type="ECO:0000313" key="6">
    <source>
        <dbReference type="Proteomes" id="UP000190989"/>
    </source>
</evidence>
<dbReference type="PANTHER" id="PTHR30154">
    <property type="entry name" value="LEUCINE-RESPONSIVE REGULATORY PROTEIN"/>
    <property type="match status" value="1"/>
</dbReference>
<keyword evidence="1" id="KW-0805">Transcription regulation</keyword>
<dbReference type="Gene3D" id="1.10.10.10">
    <property type="entry name" value="Winged helix-like DNA-binding domain superfamily/Winged helix DNA-binding domain"/>
    <property type="match status" value="1"/>
</dbReference>
<dbReference type="InterPro" id="IPR019887">
    <property type="entry name" value="Tscrpt_reg_AsnC/Lrp_C"/>
</dbReference>
<reference evidence="6" key="1">
    <citation type="submission" date="2017-02" db="EMBL/GenBank/DDBJ databases">
        <authorList>
            <person name="Varghese N."/>
            <person name="Submissions S."/>
        </authorList>
    </citation>
    <scope>NUCLEOTIDE SEQUENCE [LARGE SCALE GENOMIC DNA]</scope>
    <source>
        <strain evidence="6">SM117</strain>
    </source>
</reference>
<proteinExistence type="predicted"/>
<dbReference type="SMART" id="SM00344">
    <property type="entry name" value="HTH_ASNC"/>
    <property type="match status" value="1"/>
</dbReference>
<dbReference type="GO" id="GO:0043565">
    <property type="term" value="F:sequence-specific DNA binding"/>
    <property type="evidence" value="ECO:0007669"/>
    <property type="project" value="InterPro"/>
</dbReference>
<dbReference type="Gene3D" id="3.30.70.920">
    <property type="match status" value="1"/>
</dbReference>
<dbReference type="PROSITE" id="PS00519">
    <property type="entry name" value="HTH_ASNC_1"/>
    <property type="match status" value="1"/>
</dbReference>